<sequence>MNKKHLKLAAIAFVVWYVVSRPEGAANLVNSAIGGLGGAAESFSQFVSAMA</sequence>
<dbReference type="RefSeq" id="WP_378260915.1">
    <property type="nucleotide sequence ID" value="NZ_JBHSIT010000010.1"/>
</dbReference>
<comment type="caution">
    <text evidence="1">The sequence shown here is derived from an EMBL/GenBank/DDBJ whole genome shotgun (WGS) entry which is preliminary data.</text>
</comment>
<protein>
    <submittedName>
        <fullName evidence="1">Uncharacterized protein</fullName>
    </submittedName>
</protein>
<accession>A0ABV9U5P1</accession>
<proteinExistence type="predicted"/>
<dbReference type="Proteomes" id="UP001595872">
    <property type="component" value="Unassembled WGS sequence"/>
</dbReference>
<reference evidence="2" key="1">
    <citation type="journal article" date="2019" name="Int. J. Syst. Evol. Microbiol.">
        <title>The Global Catalogue of Microorganisms (GCM) 10K type strain sequencing project: providing services to taxonomists for standard genome sequencing and annotation.</title>
        <authorList>
            <consortium name="The Broad Institute Genomics Platform"/>
            <consortium name="The Broad Institute Genome Sequencing Center for Infectious Disease"/>
            <person name="Wu L."/>
            <person name="Ma J."/>
        </authorList>
    </citation>
    <scope>NUCLEOTIDE SEQUENCE [LARGE SCALE GENOMIC DNA]</scope>
    <source>
        <strain evidence="2">KLKA75</strain>
    </source>
</reference>
<keyword evidence="2" id="KW-1185">Reference proteome</keyword>
<organism evidence="1 2">
    <name type="scientific">Actinomadura gamaensis</name>
    <dbReference type="NCBI Taxonomy" id="1763541"/>
    <lineage>
        <taxon>Bacteria</taxon>
        <taxon>Bacillati</taxon>
        <taxon>Actinomycetota</taxon>
        <taxon>Actinomycetes</taxon>
        <taxon>Streptosporangiales</taxon>
        <taxon>Thermomonosporaceae</taxon>
        <taxon>Actinomadura</taxon>
    </lineage>
</organism>
<gene>
    <name evidence="1" type="ORF">ACFPCY_30730</name>
</gene>
<evidence type="ECO:0000313" key="1">
    <source>
        <dbReference type="EMBL" id="MFC4911716.1"/>
    </source>
</evidence>
<dbReference type="EMBL" id="JBHSIT010000010">
    <property type="protein sequence ID" value="MFC4911716.1"/>
    <property type="molecule type" value="Genomic_DNA"/>
</dbReference>
<evidence type="ECO:0000313" key="2">
    <source>
        <dbReference type="Proteomes" id="UP001595872"/>
    </source>
</evidence>
<name>A0ABV9U5P1_9ACTN</name>